<keyword evidence="6" id="KW-0547">Nucleotide-binding</keyword>
<feature type="transmembrane region" description="Helical" evidence="11">
    <location>
        <begin position="708"/>
        <end position="727"/>
    </location>
</feature>
<organism evidence="14">
    <name type="scientific">Timema cristinae</name>
    <name type="common">Walking stick</name>
    <dbReference type="NCBI Taxonomy" id="61476"/>
    <lineage>
        <taxon>Eukaryota</taxon>
        <taxon>Metazoa</taxon>
        <taxon>Ecdysozoa</taxon>
        <taxon>Arthropoda</taxon>
        <taxon>Hexapoda</taxon>
        <taxon>Insecta</taxon>
        <taxon>Pterygota</taxon>
        <taxon>Neoptera</taxon>
        <taxon>Polyneoptera</taxon>
        <taxon>Phasmatodea</taxon>
        <taxon>Timematodea</taxon>
        <taxon>Timematoidea</taxon>
        <taxon>Timematidae</taxon>
        <taxon>Timema</taxon>
    </lineage>
</organism>
<evidence type="ECO:0000256" key="2">
    <source>
        <dbReference type="ARBA" id="ARBA00009726"/>
    </source>
</evidence>
<dbReference type="InterPro" id="IPR036640">
    <property type="entry name" value="ABC1_TM_sf"/>
</dbReference>
<feature type="domain" description="ABC transporter" evidence="12">
    <location>
        <begin position="1247"/>
        <end position="1480"/>
    </location>
</feature>
<keyword evidence="7" id="KW-0067">ATP-binding</keyword>
<dbReference type="InterPro" id="IPR011527">
    <property type="entry name" value="ABC1_TM_dom"/>
</dbReference>
<dbReference type="CDD" id="cd03250">
    <property type="entry name" value="ABCC_MRP_domain1"/>
    <property type="match status" value="1"/>
</dbReference>
<evidence type="ECO:0000313" key="14">
    <source>
        <dbReference type="EMBL" id="CAD7405862.1"/>
    </source>
</evidence>
<feature type="transmembrane region" description="Helical" evidence="11">
    <location>
        <begin position="791"/>
        <end position="817"/>
    </location>
</feature>
<feature type="transmembrane region" description="Helical" evidence="11">
    <location>
        <begin position="89"/>
        <end position="110"/>
    </location>
</feature>
<dbReference type="CDD" id="cd03244">
    <property type="entry name" value="ABCC_MRP_domain2"/>
    <property type="match status" value="1"/>
</dbReference>
<dbReference type="InterPro" id="IPR044746">
    <property type="entry name" value="ABCC_6TM_D1"/>
</dbReference>
<comment type="subcellular location">
    <subcellularLocation>
        <location evidence="1">Membrane</location>
        <topology evidence="1">Multi-pass membrane protein</topology>
    </subcellularLocation>
</comment>
<dbReference type="InterPro" id="IPR003593">
    <property type="entry name" value="AAA+_ATPase"/>
</dbReference>
<name>A0A7R9H2W4_TIMCR</name>
<feature type="region of interest" description="Disordered" evidence="10">
    <location>
        <begin position="657"/>
        <end position="676"/>
    </location>
</feature>
<feature type="domain" description="ABC transmembrane type-1" evidence="13">
    <location>
        <begin position="802"/>
        <end position="1093"/>
    </location>
</feature>
<dbReference type="InterPro" id="IPR027417">
    <property type="entry name" value="P-loop_NTPase"/>
</dbReference>
<evidence type="ECO:0000256" key="1">
    <source>
        <dbReference type="ARBA" id="ARBA00004141"/>
    </source>
</evidence>
<feature type="transmembrane region" description="Helical" evidence="11">
    <location>
        <begin position="1021"/>
        <end position="1043"/>
    </location>
</feature>
<dbReference type="PROSITE" id="PS50929">
    <property type="entry name" value="ABC_TM1F"/>
    <property type="match status" value="2"/>
</dbReference>
<dbReference type="GO" id="GO:0140359">
    <property type="term" value="F:ABC-type transporter activity"/>
    <property type="evidence" value="ECO:0007669"/>
    <property type="project" value="InterPro"/>
</dbReference>
<dbReference type="SUPFAM" id="SSF90123">
    <property type="entry name" value="ABC transporter transmembrane region"/>
    <property type="match status" value="2"/>
</dbReference>
<evidence type="ECO:0000259" key="12">
    <source>
        <dbReference type="PROSITE" id="PS50893"/>
    </source>
</evidence>
<dbReference type="Gene3D" id="1.20.1560.10">
    <property type="entry name" value="ABC transporter type 1, transmembrane domain"/>
    <property type="match status" value="2"/>
</dbReference>
<dbReference type="Pfam" id="PF00664">
    <property type="entry name" value="ABC_membrane"/>
    <property type="match status" value="3"/>
</dbReference>
<dbReference type="InterPro" id="IPR003439">
    <property type="entry name" value="ABC_transporter-like_ATP-bd"/>
</dbReference>
<dbReference type="GO" id="GO:0016887">
    <property type="term" value="F:ATP hydrolysis activity"/>
    <property type="evidence" value="ECO:0007669"/>
    <property type="project" value="InterPro"/>
</dbReference>
<feature type="transmembrane region" description="Helical" evidence="11">
    <location>
        <begin position="133"/>
        <end position="154"/>
    </location>
</feature>
<feature type="transmembrane region" description="Helical" evidence="11">
    <location>
        <begin position="317"/>
        <end position="341"/>
    </location>
</feature>
<dbReference type="PROSITE" id="PS00211">
    <property type="entry name" value="ABC_TRANSPORTER_1"/>
    <property type="match status" value="2"/>
</dbReference>
<comment type="similarity">
    <text evidence="2">Belongs to the ABC transporter superfamily. ABCC family. Conjugate transporter (TC 3.A.1.208) subfamily.</text>
</comment>
<evidence type="ECO:0000256" key="3">
    <source>
        <dbReference type="ARBA" id="ARBA00022448"/>
    </source>
</evidence>
<dbReference type="CDD" id="cd18579">
    <property type="entry name" value="ABC_6TM_ABCC_D1"/>
    <property type="match status" value="1"/>
</dbReference>
<evidence type="ECO:0000256" key="8">
    <source>
        <dbReference type="ARBA" id="ARBA00022989"/>
    </source>
</evidence>
<feature type="domain" description="ABC transmembrane type-1" evidence="13">
    <location>
        <begin position="101"/>
        <end position="376"/>
    </location>
</feature>
<evidence type="ECO:0000256" key="10">
    <source>
        <dbReference type="SAM" id="MobiDB-lite"/>
    </source>
</evidence>
<dbReference type="CDD" id="cd18580">
    <property type="entry name" value="ABC_6TM_ABCC_D2"/>
    <property type="match status" value="1"/>
</dbReference>
<keyword evidence="3" id="KW-0813">Transport</keyword>
<gene>
    <name evidence="14" type="ORF">TCEB3V08_LOCUS8208</name>
</gene>
<accession>A0A7R9H2W4</accession>
<dbReference type="FunFam" id="1.20.1560.10:FF:000026">
    <property type="entry name" value="Multidrug resistance-associated protein lethal(2)03659"/>
    <property type="match status" value="1"/>
</dbReference>
<sequence>MDGVKKKHKYTNPRETANPLSIAVFWWIIAFLRKGYQKDLEEKDLYTPLENDHSKIVGDQLEIAWSKEYKNAIKAGRAPKLSRTLFKTFAWELIYLGFINLFCNVILRLAQPLLLGQLLRCFHPNHAHLRDDAYLYAGALVANTALTSLLNAHYMQNASHVALRVKTGCCSLVYRKVLRLDRSVLNNITAGRIVNLLSNDVSRFELTASTIHYWWSAPICGLVTLYFIWVEVSVSSFVGIAIFILFLPLTVVSGKLSTKFRRQTAVKTDERIRLMDEILSGIRIIKMYTWEKPFESLVTAARRSEIRAILNTSYVRSLVGASLILALRTAIFYTLIAMLILRVDVTAAKIFTCTALLQLFGTNFVTQFGMAISVSAEARVSLNRIQDVLILKELPQPEQPEQPDQMYPSGSQLTLRGVTAKWDSSSSNHTLKNIDLEAKKGALTVITGSVGSGKSSLLQVILGELQPTQGTRQLKGTLSYACQDPWVFGSTVRQNIVFGSPFDQGRYDEVLRVCALRPDLEQFPLGDLTLVGERGIAMSGGQKARVNLARAIYKEADMYLLDDPLSAVDTHVASQLFEECIKSFLKKKTRILVTHQLQFVQEADDIVILSNGEIQSHGSFDPLNTSGIDYCQIFGEELREEKNDQEEPECMKEMAAVRRKLSSGPEGRKTNTDGEVSTEVINSSEMTEKSSKGKTQGSIYQQYFQAGFGYLGGTILVLSFLVLHVVMGMTDLWSAFWKRVNQEEMLAHYYSTHSYDLPSEINTSSSGNDTSTGVDIVLEDIPNLMSRKECLVIFAFLLHSLYVLVVLKTVVFVKVVTRCNENLHNKMFKSVLHTKLRFFDVNSSGRILNRFSKDVGAMDEQLLKMMFDSSTRCCLLQILMFCLFCLGVVVIINYQSALPLAVLFVGFYFLKRFYMKTSKDLKRLDGISEYDVFLLSYLGVSKVEDMGMELRRSTLTVMRRNKIRNESTEQNLCELFPAKSPVFTHLHTTMQGMSTVRAHGAQDILKAEYDNYQDSHTSANFLFISSSSAFSMMVDFMFLIYIGSVTFGLLLEDDVIGANVGLALNQISSISILLQLGMKQATEVSNNMMSVERILEYTHLEEEPSLESTPDKRESMGRLKFFSKLNCSPMLNCDLFKIHRMCFPDSALEALKKSQEVKERWIETYKRNKHHTALTMKRRTQFTFHISAIGQRVAPSYFIIAPSDIAESQTVSLQKESHDKSFLRYSCSYFSSDKSKPADDWPREGTIHLEHVFLRYVETEPAILHDLNFTIMPREKVGIVGRTGAGKSSLITALFRLAIVEGSIIIDGVDTKDIGLQDLRSRITIIPQDPVLFSGTLRRNLDLFGKYQDVDLWRALEEVELKELFHHSSEGLETKVTEGGVNFSVGQRQLLCLARAILMSNRILLLDEATANVDRQTDALIQRTIRRKFVDCTVLTVAHRLNTVMDSDRVIVMESGRLLNIIGMPIVLFHEDDDDDDDDDDGGDDYDDDS</sequence>
<dbReference type="GO" id="GO:0005524">
    <property type="term" value="F:ATP binding"/>
    <property type="evidence" value="ECO:0007669"/>
    <property type="project" value="UniProtKB-KW"/>
</dbReference>
<proteinExistence type="inferred from homology"/>
<keyword evidence="5" id="KW-0677">Repeat</keyword>
<dbReference type="Pfam" id="PF00005">
    <property type="entry name" value="ABC_tran"/>
    <property type="match status" value="2"/>
</dbReference>
<evidence type="ECO:0000256" key="6">
    <source>
        <dbReference type="ARBA" id="ARBA00022741"/>
    </source>
</evidence>
<dbReference type="PANTHER" id="PTHR24223">
    <property type="entry name" value="ATP-BINDING CASSETTE SUB-FAMILY C"/>
    <property type="match status" value="1"/>
</dbReference>
<feature type="transmembrane region" description="Helical" evidence="11">
    <location>
        <begin position="347"/>
        <end position="365"/>
    </location>
</feature>
<dbReference type="GO" id="GO:0016020">
    <property type="term" value="C:membrane"/>
    <property type="evidence" value="ECO:0007669"/>
    <property type="project" value="UniProtKB-SubCell"/>
</dbReference>
<evidence type="ECO:0000256" key="11">
    <source>
        <dbReference type="SAM" id="Phobius"/>
    </source>
</evidence>
<feature type="transmembrane region" description="Helical" evidence="11">
    <location>
        <begin position="898"/>
        <end position="914"/>
    </location>
</feature>
<dbReference type="SMART" id="SM00382">
    <property type="entry name" value="AAA"/>
    <property type="match status" value="2"/>
</dbReference>
<keyword evidence="9 11" id="KW-0472">Membrane</keyword>
<feature type="region of interest" description="Disordered" evidence="10">
    <location>
        <begin position="1471"/>
        <end position="1490"/>
    </location>
</feature>
<dbReference type="FunFam" id="3.40.50.300:FF:000163">
    <property type="entry name" value="Multidrug resistance-associated protein member 4"/>
    <property type="match status" value="1"/>
</dbReference>
<evidence type="ECO:0000259" key="13">
    <source>
        <dbReference type="PROSITE" id="PS50929"/>
    </source>
</evidence>
<dbReference type="SUPFAM" id="SSF52540">
    <property type="entry name" value="P-loop containing nucleoside triphosphate hydrolases"/>
    <property type="match status" value="2"/>
</dbReference>
<dbReference type="EMBL" id="OC319610">
    <property type="protein sequence ID" value="CAD7405862.1"/>
    <property type="molecule type" value="Genomic_DNA"/>
</dbReference>
<feature type="transmembrane region" description="Helical" evidence="11">
    <location>
        <begin position="211"/>
        <end position="229"/>
    </location>
</feature>
<dbReference type="PANTHER" id="PTHR24223:SF456">
    <property type="entry name" value="MULTIDRUG RESISTANCE-ASSOCIATED PROTEIN LETHAL(2)03659"/>
    <property type="match status" value="1"/>
</dbReference>
<feature type="domain" description="ABC transporter" evidence="12">
    <location>
        <begin position="413"/>
        <end position="636"/>
    </location>
</feature>
<evidence type="ECO:0000256" key="5">
    <source>
        <dbReference type="ARBA" id="ARBA00022737"/>
    </source>
</evidence>
<reference evidence="14" key="1">
    <citation type="submission" date="2020-11" db="EMBL/GenBank/DDBJ databases">
        <authorList>
            <person name="Tran Van P."/>
        </authorList>
    </citation>
    <scope>NUCLEOTIDE SEQUENCE</scope>
</reference>
<dbReference type="InterPro" id="IPR050173">
    <property type="entry name" value="ABC_transporter_C-like"/>
</dbReference>
<feature type="transmembrane region" description="Helical" evidence="11">
    <location>
        <begin position="235"/>
        <end position="252"/>
    </location>
</feature>
<evidence type="ECO:0000256" key="7">
    <source>
        <dbReference type="ARBA" id="ARBA00022840"/>
    </source>
</evidence>
<evidence type="ECO:0000256" key="4">
    <source>
        <dbReference type="ARBA" id="ARBA00022692"/>
    </source>
</evidence>
<feature type="transmembrane region" description="Helical" evidence="11">
    <location>
        <begin position="873"/>
        <end position="892"/>
    </location>
</feature>
<keyword evidence="4 11" id="KW-0812">Transmembrane</keyword>
<keyword evidence="8 11" id="KW-1133">Transmembrane helix</keyword>
<protein>
    <submittedName>
        <fullName evidence="14">Uncharacterized protein</fullName>
    </submittedName>
</protein>
<dbReference type="InterPro" id="IPR017871">
    <property type="entry name" value="ABC_transporter-like_CS"/>
</dbReference>
<dbReference type="FunFam" id="3.40.50.300:FF:000973">
    <property type="entry name" value="Multidrug resistance-associated protein 4"/>
    <property type="match status" value="1"/>
</dbReference>
<dbReference type="InterPro" id="IPR044726">
    <property type="entry name" value="ABCC_6TM_D2"/>
</dbReference>
<dbReference type="Gene3D" id="3.40.50.300">
    <property type="entry name" value="P-loop containing nucleotide triphosphate hydrolases"/>
    <property type="match status" value="2"/>
</dbReference>
<dbReference type="PROSITE" id="PS50893">
    <property type="entry name" value="ABC_TRANSPORTER_2"/>
    <property type="match status" value="2"/>
</dbReference>
<evidence type="ECO:0000256" key="9">
    <source>
        <dbReference type="ARBA" id="ARBA00023136"/>
    </source>
</evidence>